<organism evidence="9 10">
    <name type="scientific">Carpinus fangiana</name>
    <dbReference type="NCBI Taxonomy" id="176857"/>
    <lineage>
        <taxon>Eukaryota</taxon>
        <taxon>Viridiplantae</taxon>
        <taxon>Streptophyta</taxon>
        <taxon>Embryophyta</taxon>
        <taxon>Tracheophyta</taxon>
        <taxon>Spermatophyta</taxon>
        <taxon>Magnoliopsida</taxon>
        <taxon>eudicotyledons</taxon>
        <taxon>Gunneridae</taxon>
        <taxon>Pentapetalae</taxon>
        <taxon>rosids</taxon>
        <taxon>fabids</taxon>
        <taxon>Fagales</taxon>
        <taxon>Betulaceae</taxon>
        <taxon>Carpinus</taxon>
    </lineage>
</organism>
<feature type="domain" description="RecA family profile 1" evidence="8">
    <location>
        <begin position="103"/>
        <end position="292"/>
    </location>
</feature>
<reference evidence="9 10" key="1">
    <citation type="submission" date="2019-06" db="EMBL/GenBank/DDBJ databases">
        <title>A chromosomal-level reference genome of Carpinus fangiana (Coryloideae, Betulaceae).</title>
        <authorList>
            <person name="Yang X."/>
            <person name="Wang Z."/>
            <person name="Zhang L."/>
            <person name="Hao G."/>
            <person name="Liu J."/>
            <person name="Yang Y."/>
        </authorList>
    </citation>
    <scope>NUCLEOTIDE SEQUENCE [LARGE SCALE GENOMIC DNA]</scope>
    <source>
        <strain evidence="9">Cfa_2016G</strain>
        <tissue evidence="9">Leaf</tissue>
    </source>
</reference>
<dbReference type="PANTHER" id="PTHR22942:SF66">
    <property type="entry name" value="RE19845P"/>
    <property type="match status" value="1"/>
</dbReference>
<dbReference type="EMBL" id="VIBQ01000012">
    <property type="protein sequence ID" value="KAB8342799.1"/>
    <property type="molecule type" value="Genomic_DNA"/>
</dbReference>
<dbReference type="GO" id="GO:0005634">
    <property type="term" value="C:nucleus"/>
    <property type="evidence" value="ECO:0007669"/>
    <property type="project" value="UniProtKB-SubCell"/>
</dbReference>
<feature type="region of interest" description="Disordered" evidence="7">
    <location>
        <begin position="423"/>
        <end position="445"/>
    </location>
</feature>
<dbReference type="GO" id="GO:0000730">
    <property type="term" value="P:DNA recombinase assembly"/>
    <property type="evidence" value="ECO:0007669"/>
    <property type="project" value="TreeGrafter"/>
</dbReference>
<keyword evidence="6" id="KW-0539">Nucleus</keyword>
<dbReference type="Gene3D" id="3.40.50.300">
    <property type="entry name" value="P-loop containing nucleotide triphosphate hydrolases"/>
    <property type="match status" value="1"/>
</dbReference>
<dbReference type="InterPro" id="IPR047348">
    <property type="entry name" value="XRCC3-like_C"/>
</dbReference>
<dbReference type="GO" id="GO:0140664">
    <property type="term" value="F:ATP-dependent DNA damage sensor activity"/>
    <property type="evidence" value="ECO:0007669"/>
    <property type="project" value="InterPro"/>
</dbReference>
<evidence type="ECO:0000256" key="4">
    <source>
        <dbReference type="ARBA" id="ARBA00022840"/>
    </source>
</evidence>
<evidence type="ECO:0000256" key="7">
    <source>
        <dbReference type="SAM" id="MobiDB-lite"/>
    </source>
</evidence>
<keyword evidence="10" id="KW-1185">Reference proteome</keyword>
<gene>
    <name evidence="9" type="ORF">FH972_022397</name>
</gene>
<evidence type="ECO:0000256" key="3">
    <source>
        <dbReference type="ARBA" id="ARBA00022763"/>
    </source>
</evidence>
<evidence type="ECO:0000313" key="9">
    <source>
        <dbReference type="EMBL" id="KAB8342799.1"/>
    </source>
</evidence>
<dbReference type="Pfam" id="PF08423">
    <property type="entry name" value="Rad51"/>
    <property type="match status" value="1"/>
</dbReference>
<dbReference type="GO" id="GO:0042148">
    <property type="term" value="P:DNA strand invasion"/>
    <property type="evidence" value="ECO:0007669"/>
    <property type="project" value="TreeGrafter"/>
</dbReference>
<dbReference type="InterPro" id="IPR027417">
    <property type="entry name" value="P-loop_NTPase"/>
</dbReference>
<dbReference type="GO" id="GO:0006312">
    <property type="term" value="P:mitotic recombination"/>
    <property type="evidence" value="ECO:0007669"/>
    <property type="project" value="TreeGrafter"/>
</dbReference>
<evidence type="ECO:0000256" key="2">
    <source>
        <dbReference type="ARBA" id="ARBA00022741"/>
    </source>
</evidence>
<sequence length="445" mass="47581">MTDILATCPSLSTTPFSHLIPSLERHAISVADLLTLDHVDVAKRAQLPAKEVRRLTDAIINHLHSDLGILSARDQLEDGDRHSIQPQGGQILQTSGVELAQAQGRTISLLSPSLDTALAGGIHTAALTEITGESSTAKTQFLLTLLLAVQLPASQGGLAKTAVYISTESALATSRLSQICSTHPILASLPPAEKPSLAKVLSISVPDLEAQEHILRYQLPVAIQRHNVGLVVIDSMTANYRAEVERGGGKNTSSRAGPSAMAARATSLQATGHLLRSLARRHNLAVVVANQVADRFERPQHPDLAVDGLPPGSMHSDDGYPSDPALTLDHQQRFFTGWGDTPYAYGGLKTPSLGLVWANQLDCRIALIRAARVQSSRKSGPKEGEQSRWRRWMKVAFASWAPDAVGERGVEFEIRSAGVIGLGDDELPDAEPDNGSAVADSKRSL</sequence>
<evidence type="ECO:0000259" key="8">
    <source>
        <dbReference type="PROSITE" id="PS50162"/>
    </source>
</evidence>
<dbReference type="PROSITE" id="PS50162">
    <property type="entry name" value="RECA_2"/>
    <property type="match status" value="1"/>
</dbReference>
<dbReference type="GO" id="GO:0000150">
    <property type="term" value="F:DNA strand exchange activity"/>
    <property type="evidence" value="ECO:0007669"/>
    <property type="project" value="TreeGrafter"/>
</dbReference>
<dbReference type="SUPFAM" id="SSF52540">
    <property type="entry name" value="P-loop containing nucleoside triphosphate hydrolases"/>
    <property type="match status" value="1"/>
</dbReference>
<dbReference type="GO" id="GO:0005524">
    <property type="term" value="F:ATP binding"/>
    <property type="evidence" value="ECO:0007669"/>
    <property type="project" value="UniProtKB-KW"/>
</dbReference>
<feature type="compositionally biased region" description="Acidic residues" evidence="7">
    <location>
        <begin position="423"/>
        <end position="432"/>
    </location>
</feature>
<dbReference type="CDD" id="cd19491">
    <property type="entry name" value="XRCC3"/>
    <property type="match status" value="1"/>
</dbReference>
<dbReference type="PANTHER" id="PTHR22942">
    <property type="entry name" value="RECA/RAD51/RADA DNA STRAND-PAIRING FAMILY MEMBER"/>
    <property type="match status" value="1"/>
</dbReference>
<dbReference type="OrthoDB" id="1861185at2759"/>
<dbReference type="GO" id="GO:0003697">
    <property type="term" value="F:single-stranded DNA binding"/>
    <property type="evidence" value="ECO:0007669"/>
    <property type="project" value="TreeGrafter"/>
</dbReference>
<protein>
    <recommendedName>
        <fullName evidence="8">RecA family profile 1 domain-containing protein</fullName>
    </recommendedName>
</protein>
<keyword evidence="5" id="KW-0234">DNA repair</keyword>
<keyword evidence="2" id="KW-0547">Nucleotide-binding</keyword>
<comment type="subcellular location">
    <subcellularLocation>
        <location evidence="1">Nucleus</location>
    </subcellularLocation>
</comment>
<comment type="caution">
    <text evidence="9">The sequence shown here is derived from an EMBL/GenBank/DDBJ whole genome shotgun (WGS) entry which is preliminary data.</text>
</comment>
<dbReference type="InterPro" id="IPR020588">
    <property type="entry name" value="RecA_ATP-bd"/>
</dbReference>
<dbReference type="AlphaFoldDB" id="A0A5N6KSI3"/>
<keyword evidence="4" id="KW-0067">ATP-binding</keyword>
<accession>A0A5N6KSI3</accession>
<evidence type="ECO:0000313" key="10">
    <source>
        <dbReference type="Proteomes" id="UP000327013"/>
    </source>
</evidence>
<dbReference type="InterPro" id="IPR013632">
    <property type="entry name" value="Rad51_C"/>
</dbReference>
<dbReference type="Proteomes" id="UP000327013">
    <property type="component" value="Unassembled WGS sequence"/>
</dbReference>
<name>A0A5N6KSI3_9ROSI</name>
<proteinExistence type="predicted"/>
<evidence type="ECO:0000256" key="5">
    <source>
        <dbReference type="ARBA" id="ARBA00023204"/>
    </source>
</evidence>
<evidence type="ECO:0000256" key="6">
    <source>
        <dbReference type="ARBA" id="ARBA00023242"/>
    </source>
</evidence>
<evidence type="ECO:0000256" key="1">
    <source>
        <dbReference type="ARBA" id="ARBA00004123"/>
    </source>
</evidence>
<feature type="region of interest" description="Disordered" evidence="7">
    <location>
        <begin position="299"/>
        <end position="318"/>
    </location>
</feature>
<dbReference type="GO" id="GO:0003690">
    <property type="term" value="F:double-stranded DNA binding"/>
    <property type="evidence" value="ECO:0007669"/>
    <property type="project" value="TreeGrafter"/>
</dbReference>
<keyword evidence="3" id="KW-0227">DNA damage</keyword>